<name>A0A5N5GAH9_9ROSA</name>
<dbReference type="PROSITE" id="PS50090">
    <property type="entry name" value="MYB_LIKE"/>
    <property type="match status" value="1"/>
</dbReference>
<dbReference type="InterPro" id="IPR000433">
    <property type="entry name" value="Znf_ZZ"/>
</dbReference>
<dbReference type="PROSITE" id="PS51293">
    <property type="entry name" value="SANT"/>
    <property type="match status" value="1"/>
</dbReference>
<dbReference type="SUPFAM" id="SSF46689">
    <property type="entry name" value="Homeodomain-like"/>
    <property type="match status" value="2"/>
</dbReference>
<evidence type="ECO:0000259" key="11">
    <source>
        <dbReference type="PROSITE" id="PS50090"/>
    </source>
</evidence>
<evidence type="ECO:0000259" key="14">
    <source>
        <dbReference type="PROSITE" id="PS51293"/>
    </source>
</evidence>
<reference evidence="15 16" key="1">
    <citation type="submission" date="2019-09" db="EMBL/GenBank/DDBJ databases">
        <authorList>
            <person name="Ou C."/>
        </authorList>
    </citation>
    <scope>NUCLEOTIDE SEQUENCE [LARGE SCALE GENOMIC DNA]</scope>
    <source>
        <strain evidence="15">S2</strain>
        <tissue evidence="15">Leaf</tissue>
    </source>
</reference>
<evidence type="ECO:0000256" key="9">
    <source>
        <dbReference type="PROSITE-ProRule" id="PRU00228"/>
    </source>
</evidence>
<dbReference type="SUPFAM" id="SSF56219">
    <property type="entry name" value="DNase I-like"/>
    <property type="match status" value="1"/>
</dbReference>
<evidence type="ECO:0000256" key="7">
    <source>
        <dbReference type="ARBA" id="ARBA00023163"/>
    </source>
</evidence>
<dbReference type="PANTHER" id="PTHR12802:SF61">
    <property type="entry name" value="SWI_SNF COMPLEX SUBUNIT SWI3C"/>
    <property type="match status" value="1"/>
</dbReference>
<dbReference type="Pfam" id="PF03372">
    <property type="entry name" value="Exo_endo_phos"/>
    <property type="match status" value="1"/>
</dbReference>
<evidence type="ECO:0000259" key="13">
    <source>
        <dbReference type="PROSITE" id="PS50934"/>
    </source>
</evidence>
<keyword evidence="7" id="KW-0804">Transcription</keyword>
<evidence type="ECO:0000256" key="5">
    <source>
        <dbReference type="ARBA" id="ARBA00023015"/>
    </source>
</evidence>
<feature type="domain" description="SANT" evidence="14">
    <location>
        <begin position="401"/>
        <end position="452"/>
    </location>
</feature>
<dbReference type="Pfam" id="PF00249">
    <property type="entry name" value="Myb_DNA-binding"/>
    <property type="match status" value="1"/>
</dbReference>
<keyword evidence="1" id="KW-0217">Developmental protein</keyword>
<keyword evidence="8" id="KW-0539">Nucleus</keyword>
<evidence type="ECO:0000256" key="6">
    <source>
        <dbReference type="ARBA" id="ARBA00023125"/>
    </source>
</evidence>
<dbReference type="InterPro" id="IPR009057">
    <property type="entry name" value="Homeodomain-like_sf"/>
</dbReference>
<dbReference type="InterPro" id="IPR017884">
    <property type="entry name" value="SANT_dom"/>
</dbReference>
<dbReference type="FunFam" id="1.10.10.60:FF:000014">
    <property type="entry name" value="SWI/SNF complex subunit SMARCC2 isoform C"/>
    <property type="match status" value="1"/>
</dbReference>
<comment type="caution">
    <text evidence="15">The sequence shown here is derived from an EMBL/GenBank/DDBJ whole genome shotgun (WGS) entry which is preliminary data.</text>
</comment>
<dbReference type="InterPro" id="IPR036388">
    <property type="entry name" value="WH-like_DNA-bd_sf"/>
</dbReference>
<dbReference type="PROSITE" id="PS50934">
    <property type="entry name" value="SWIRM"/>
    <property type="match status" value="1"/>
</dbReference>
<accession>A0A5N5GAH9</accession>
<dbReference type="InterPro" id="IPR007526">
    <property type="entry name" value="SWIRM"/>
</dbReference>
<keyword evidence="4" id="KW-0862">Zinc</keyword>
<dbReference type="AlphaFoldDB" id="A0A5N5GAH9"/>
<dbReference type="EMBL" id="SMOL01000468">
    <property type="protein sequence ID" value="KAB2612167.1"/>
    <property type="molecule type" value="Genomic_DNA"/>
</dbReference>
<keyword evidence="16" id="KW-1185">Reference proteome</keyword>
<dbReference type="CDD" id="cd00167">
    <property type="entry name" value="SANT"/>
    <property type="match status" value="1"/>
</dbReference>
<dbReference type="SUPFAM" id="SSF57850">
    <property type="entry name" value="RING/U-box"/>
    <property type="match status" value="1"/>
</dbReference>
<dbReference type="InterPro" id="IPR032451">
    <property type="entry name" value="SMARCC_C"/>
</dbReference>
<feature type="region of interest" description="Disordered" evidence="10">
    <location>
        <begin position="547"/>
        <end position="570"/>
    </location>
</feature>
<dbReference type="Pfam" id="PF04433">
    <property type="entry name" value="SWIRM"/>
    <property type="match status" value="1"/>
</dbReference>
<dbReference type="InterPro" id="IPR005135">
    <property type="entry name" value="Endo/exonuclease/phosphatase"/>
</dbReference>
<proteinExistence type="predicted"/>
<feature type="compositionally biased region" description="Low complexity" evidence="10">
    <location>
        <begin position="710"/>
        <end position="727"/>
    </location>
</feature>
<feature type="compositionally biased region" description="Acidic residues" evidence="10">
    <location>
        <begin position="28"/>
        <end position="53"/>
    </location>
</feature>
<evidence type="ECO:0000313" key="15">
    <source>
        <dbReference type="EMBL" id="KAB2612167.1"/>
    </source>
</evidence>
<protein>
    <submittedName>
        <fullName evidence="15">SWI/SNF complex subunit SWI3C</fullName>
    </submittedName>
</protein>
<evidence type="ECO:0000256" key="2">
    <source>
        <dbReference type="ARBA" id="ARBA00022723"/>
    </source>
</evidence>
<dbReference type="GO" id="GO:0008270">
    <property type="term" value="F:zinc ion binding"/>
    <property type="evidence" value="ECO:0007669"/>
    <property type="project" value="UniProtKB-KW"/>
</dbReference>
<keyword evidence="3 9" id="KW-0863">Zinc-finger</keyword>
<evidence type="ECO:0000256" key="1">
    <source>
        <dbReference type="ARBA" id="ARBA00022473"/>
    </source>
</evidence>
<feature type="compositionally biased region" description="Basic and acidic residues" evidence="10">
    <location>
        <begin position="18"/>
        <end position="27"/>
    </location>
</feature>
<gene>
    <name evidence="15" type="ORF">D8674_036847</name>
</gene>
<feature type="domain" description="ZZ-type" evidence="12">
    <location>
        <begin position="343"/>
        <end position="397"/>
    </location>
</feature>
<dbReference type="Pfam" id="PF16495">
    <property type="entry name" value="SWIRM-assoc_1"/>
    <property type="match status" value="1"/>
</dbReference>
<dbReference type="InterPro" id="IPR001005">
    <property type="entry name" value="SANT/Myb"/>
</dbReference>
<keyword evidence="5" id="KW-0805">Transcription regulation</keyword>
<dbReference type="PROSITE" id="PS50135">
    <property type="entry name" value="ZF_ZZ_2"/>
    <property type="match status" value="1"/>
</dbReference>
<feature type="domain" description="Myb-like" evidence="11">
    <location>
        <begin position="405"/>
        <end position="448"/>
    </location>
</feature>
<evidence type="ECO:0000259" key="12">
    <source>
        <dbReference type="PROSITE" id="PS50135"/>
    </source>
</evidence>
<organism evidence="15 16">
    <name type="scientific">Pyrus ussuriensis x Pyrus communis</name>
    <dbReference type="NCBI Taxonomy" id="2448454"/>
    <lineage>
        <taxon>Eukaryota</taxon>
        <taxon>Viridiplantae</taxon>
        <taxon>Streptophyta</taxon>
        <taxon>Embryophyta</taxon>
        <taxon>Tracheophyta</taxon>
        <taxon>Spermatophyta</taxon>
        <taxon>Magnoliopsida</taxon>
        <taxon>eudicotyledons</taxon>
        <taxon>Gunneridae</taxon>
        <taxon>Pentapetalae</taxon>
        <taxon>rosids</taxon>
        <taxon>fabids</taxon>
        <taxon>Rosales</taxon>
        <taxon>Rosaceae</taxon>
        <taxon>Amygdaloideae</taxon>
        <taxon>Maleae</taxon>
        <taxon>Pyrus</taxon>
    </lineage>
</organism>
<feature type="region of interest" description="Disordered" evidence="10">
    <location>
        <begin position="710"/>
        <end position="730"/>
    </location>
</feature>
<feature type="region of interest" description="Disordered" evidence="10">
    <location>
        <begin position="1"/>
        <end position="74"/>
    </location>
</feature>
<dbReference type="OrthoDB" id="118550at2759"/>
<dbReference type="SMART" id="SM00717">
    <property type="entry name" value="SANT"/>
    <property type="match status" value="1"/>
</dbReference>
<evidence type="ECO:0000256" key="4">
    <source>
        <dbReference type="ARBA" id="ARBA00022833"/>
    </source>
</evidence>
<evidence type="ECO:0000256" key="10">
    <source>
        <dbReference type="SAM" id="MobiDB-lite"/>
    </source>
</evidence>
<dbReference type="Gene3D" id="1.10.10.10">
    <property type="entry name" value="Winged helix-like DNA-binding domain superfamily/Winged helix DNA-binding domain"/>
    <property type="match status" value="1"/>
</dbReference>
<reference evidence="15 16" key="2">
    <citation type="submission" date="2019-11" db="EMBL/GenBank/DDBJ databases">
        <title>A de novo genome assembly of a pear dwarfing rootstock.</title>
        <authorList>
            <person name="Wang F."/>
            <person name="Wang J."/>
            <person name="Li S."/>
            <person name="Zhang Y."/>
            <person name="Fang M."/>
            <person name="Ma L."/>
            <person name="Zhao Y."/>
            <person name="Jiang S."/>
        </authorList>
    </citation>
    <scope>NUCLEOTIDE SEQUENCE [LARGE SCALE GENOMIC DNA]</scope>
    <source>
        <strain evidence="15">S2</strain>
        <tissue evidence="15">Leaf</tissue>
    </source>
</reference>
<evidence type="ECO:0000256" key="8">
    <source>
        <dbReference type="ARBA" id="ARBA00023242"/>
    </source>
</evidence>
<dbReference type="GO" id="GO:0005634">
    <property type="term" value="C:nucleus"/>
    <property type="evidence" value="ECO:0007669"/>
    <property type="project" value="UniProtKB-ARBA"/>
</dbReference>
<sequence>MPASPSDSHGKWRKRKRDPQIRRNKREDDDDEDDDDCAAADDDNELDPNDDSEDPQHNPPSAAAPDPAPHETEVLDGGVRVSDFPPVVLRTVNRPHSSVLALVALERGNHSGGDTKGPASSILLENVSYGQLQALSAVTADSPALDPDRADGSVAAYVVTPPSIMEGHGVVKRFGNRVNVVPMHADWFLPAAVHRLERQVVPHFFSGKSSDHTPELYMHCRNEIVAKYMENPEKRLAFSDFPQLSGRLSTEDLTRIIRFLDHWGIINYCAEAPSHEPWNGSSYLREEVNGEIQVPSADLKSIESLIKFDKPRCRLKAAEVYSSLPCHDDDDVSDLDNTIRKRLSENHCNYCSCSLPNVYYQSQKEVDVLLCSNCFHEGRYVVGHSSIDFIRMDSTKDYGDLDGESWTDQETLLLLEAMEIHNENWNEIAEYVGSKSKAQCILHFLRLPVEDGLLENIEVPGMSLSSNSLDRDGHGGFHSSSNGDAAGSCLQDADSDNRFPFANSGNPVMAMVSFLASSVGPRVAASCAHAALTVFSEDNGVSASASIMEGSGHRTNSENIQGREGGAHGNSANLLQQKEKNSAAHGYWGQNEAGAIPIPAEKVKAAAKAGLAAAALKAKLFADHEEREIQRLSANIINHQLKRLELKLKQFAEVETFLMKECEQVEKTRQRMVSERARIMSTQFRPAGASPMSSAGAGPSMSNNNIGNNRQQIMSSSGSQPSISGYSNNQPVHPRMPFMPRQPMLGLGPRIPLTSIQSSSAAPNATFNSAGTAQSTLNHPLLRPVPDWRGPTPPGWSPPPLKIISVLLYGTLLSSPASSPDDSSISSFPLFFLLCSLVMAEIISPKDDALVKQVRLHNRDVVILVETYRYEYLIKVLRMDFVQPVEPRGIGGGLCIFWKEDAGIALVKSDSFFIELGFGDDRWRKLGKRISYSAGKSLLIGDFNDIVDDEEKEGPAIRSPRRFFYDSRWGEIQECRDLVLDSWQERIDGSLAFQVSEDSFLKANRRNKSWWGWKGIILGRQLLRVGNGSSIKAANDPWIPKPNSFKPLTKQRATAPQVYFLIDPVTKEWKDDLVAELFESEDAEIIRSSIWHYTSNGIYTVRPGYFVAREMMKNGLRQ</sequence>
<dbReference type="Gene3D" id="1.10.10.60">
    <property type="entry name" value="Homeodomain-like"/>
    <property type="match status" value="1"/>
</dbReference>
<evidence type="ECO:0000313" key="16">
    <source>
        <dbReference type="Proteomes" id="UP000327157"/>
    </source>
</evidence>
<dbReference type="Proteomes" id="UP000327157">
    <property type="component" value="Unassembled WGS sequence"/>
</dbReference>
<keyword evidence="2" id="KW-0479">Metal-binding</keyword>
<keyword evidence="6" id="KW-0238">DNA-binding</keyword>
<dbReference type="GO" id="GO:0003677">
    <property type="term" value="F:DNA binding"/>
    <property type="evidence" value="ECO:0007669"/>
    <property type="project" value="UniProtKB-KW"/>
</dbReference>
<feature type="domain" description="SWIRM" evidence="13">
    <location>
        <begin position="179"/>
        <end position="277"/>
    </location>
</feature>
<dbReference type="InterPro" id="IPR036691">
    <property type="entry name" value="Endo/exonu/phosph_ase_sf"/>
</dbReference>
<dbReference type="PANTHER" id="PTHR12802">
    <property type="entry name" value="SWI/SNF COMPLEX-RELATED"/>
    <property type="match status" value="1"/>
</dbReference>
<evidence type="ECO:0000256" key="3">
    <source>
        <dbReference type="ARBA" id="ARBA00022771"/>
    </source>
</evidence>